<dbReference type="Pfam" id="PF12236">
    <property type="entry name" value="Head-tail_con"/>
    <property type="match status" value="1"/>
</dbReference>
<evidence type="ECO:0000256" key="3">
    <source>
        <dbReference type="ARBA" id="ARBA00023219"/>
    </source>
</evidence>
<feature type="coiled-coil region" evidence="4">
    <location>
        <begin position="491"/>
        <end position="525"/>
    </location>
</feature>
<keyword evidence="2" id="KW-1188">Viral release from host cell</keyword>
<protein>
    <submittedName>
        <fullName evidence="6">Uncharacterized protein</fullName>
    </submittedName>
</protein>
<dbReference type="AlphaFoldDB" id="A0A9D9ICI7"/>
<organism evidence="6 7">
    <name type="scientific">Candidatus Ornithospirochaeta stercoravium</name>
    <dbReference type="NCBI Taxonomy" id="2840897"/>
    <lineage>
        <taxon>Bacteria</taxon>
        <taxon>Pseudomonadati</taxon>
        <taxon>Spirochaetota</taxon>
        <taxon>Spirochaetia</taxon>
        <taxon>Spirochaetales</taxon>
        <taxon>Spirochaetaceae</taxon>
        <taxon>Spirochaetaceae incertae sedis</taxon>
        <taxon>Candidatus Ornithospirochaeta</taxon>
    </lineage>
</organism>
<accession>A0A9D9ICI7</accession>
<reference evidence="6" key="1">
    <citation type="submission" date="2020-10" db="EMBL/GenBank/DDBJ databases">
        <authorList>
            <person name="Gilroy R."/>
        </authorList>
    </citation>
    <scope>NUCLEOTIDE SEQUENCE</scope>
    <source>
        <strain evidence="6">14700</strain>
    </source>
</reference>
<dbReference type="EMBL" id="JADIMF010000145">
    <property type="protein sequence ID" value="MBO8469857.1"/>
    <property type="molecule type" value="Genomic_DNA"/>
</dbReference>
<evidence type="ECO:0000313" key="6">
    <source>
        <dbReference type="EMBL" id="MBO8469857.1"/>
    </source>
</evidence>
<feature type="region of interest" description="Disordered" evidence="5">
    <location>
        <begin position="533"/>
        <end position="564"/>
    </location>
</feature>
<evidence type="ECO:0000313" key="7">
    <source>
        <dbReference type="Proteomes" id="UP000810292"/>
    </source>
</evidence>
<reference evidence="6" key="2">
    <citation type="journal article" date="2021" name="PeerJ">
        <title>Extensive microbial diversity within the chicken gut microbiome revealed by metagenomics and culture.</title>
        <authorList>
            <person name="Gilroy R."/>
            <person name="Ravi A."/>
            <person name="Getino M."/>
            <person name="Pursley I."/>
            <person name="Horton D.L."/>
            <person name="Alikhan N.F."/>
            <person name="Baker D."/>
            <person name="Gharbi K."/>
            <person name="Hall N."/>
            <person name="Watson M."/>
            <person name="Adriaenssens E.M."/>
            <person name="Foster-Nyarko E."/>
            <person name="Jarju S."/>
            <person name="Secka A."/>
            <person name="Antonio M."/>
            <person name="Oren A."/>
            <person name="Chaudhuri R.R."/>
            <person name="La Ragione R."/>
            <person name="Hildebrand F."/>
            <person name="Pallen M.J."/>
        </authorList>
    </citation>
    <scope>NUCLEOTIDE SEQUENCE</scope>
    <source>
        <strain evidence="6">14700</strain>
    </source>
</reference>
<evidence type="ECO:0000256" key="5">
    <source>
        <dbReference type="SAM" id="MobiDB-lite"/>
    </source>
</evidence>
<evidence type="ECO:0000256" key="2">
    <source>
        <dbReference type="ARBA" id="ARBA00022612"/>
    </source>
</evidence>
<dbReference type="InterPro" id="IPR020991">
    <property type="entry name" value="Connector_podovirus"/>
</dbReference>
<evidence type="ECO:0000256" key="1">
    <source>
        <dbReference type="ARBA" id="ARBA00004328"/>
    </source>
</evidence>
<sequence>MTSERFNEIVTAYKALKNIRAKYEADWKETQQWISPRGASFDTDTAPAYRKLPSQNKVYDKTIQVYSETFARGLKSYTCSSQSPFFGLEPVIPEHASDDEIRYILQQRVEQMRMMLASTRFYKTTKTFFKNFGDFGIAVMLLGYEPEKHRFLFKTLSVGDCYLMRDQNTDDIDVLFHVSWLTKAEAIALYGEENLSTQIIQETDYTKAYQFIQLYCRREAFGLMYEEGFPETEWLEMAWEKDQSQPCYQSGTDRRRFVAVSFNEAPDGDAYGTDYPGQTLANSSKNMQLMMRDQLNASQLMTNPPLKKTPGFTANIRPGKFIDVPAGQDIAPLQLVQDVSWTNELRAEIRAIAKQVYYVDFFLMLSQYQGNVNTATLAQGLQNEQVLMMADFLDSLLDEFFSPIILWIYGVMQEEGLFTGDAAEELDSDIQVKMVSTLYRLLQQQELQPTQQAMSMMLPFIEMDPEQLLPYINFQKFFEVVRNKTNADMRIIRDEEEVEEMQAAMANAKAAATKKEQDIAQQDADTRTFSALANAENSRQQAQGSEGQNPPQQQSRYSGLTFAR</sequence>
<proteinExistence type="predicted"/>
<gene>
    <name evidence="6" type="ORF">IAA72_08750</name>
</gene>
<keyword evidence="3" id="KW-0231">Viral genome packaging</keyword>
<keyword evidence="4" id="KW-0175">Coiled coil</keyword>
<comment type="subcellular location">
    <subcellularLocation>
        <location evidence="1">Virion</location>
    </subcellularLocation>
</comment>
<dbReference type="Proteomes" id="UP000810292">
    <property type="component" value="Unassembled WGS sequence"/>
</dbReference>
<comment type="caution">
    <text evidence="6">The sequence shown here is derived from an EMBL/GenBank/DDBJ whole genome shotgun (WGS) entry which is preliminary data.</text>
</comment>
<evidence type="ECO:0000256" key="4">
    <source>
        <dbReference type="SAM" id="Coils"/>
    </source>
</evidence>
<feature type="compositionally biased region" description="Polar residues" evidence="5">
    <location>
        <begin position="533"/>
        <end position="558"/>
    </location>
</feature>
<name>A0A9D9ICI7_9SPIO</name>